<dbReference type="AlphaFoldDB" id="A0A385SKK9"/>
<feature type="transmembrane region" description="Helical" evidence="1">
    <location>
        <begin position="563"/>
        <end position="580"/>
    </location>
</feature>
<feature type="transmembrane region" description="Helical" evidence="1">
    <location>
        <begin position="6"/>
        <end position="28"/>
    </location>
</feature>
<reference evidence="3" key="1">
    <citation type="submission" date="2018-09" db="EMBL/GenBank/DDBJ databases">
        <title>Chryseolinea sp. KIS68-18 isolated from soil.</title>
        <authorList>
            <person name="Weon H.-Y."/>
            <person name="Kwon S.-W."/>
            <person name="Lee S.A."/>
        </authorList>
    </citation>
    <scope>NUCLEOTIDE SEQUENCE [LARGE SCALE GENOMIC DNA]</scope>
    <source>
        <strain evidence="3">KIS68-18</strain>
    </source>
</reference>
<keyword evidence="1" id="KW-0472">Membrane</keyword>
<evidence type="ECO:0000256" key="1">
    <source>
        <dbReference type="SAM" id="Phobius"/>
    </source>
</evidence>
<sequence length="583" mass="65019">MKVMITFHALVSPALLAALLIPLTLLFLWLEWKRKNRFLVLRWIAVIVMMAMAASLFLRPVVTSKKNSSILLLTPGYEKGKVDSLLQHYPDLQLWHLTGAAPYKKSSPLADHELTIRGDQLRFVTGEGLPATDLDLLDNKTFTFIPNQPTAGITSLSVAQPVLAHHPAQVQGTFYCATPGKKWIAIKGPNEKEDSVLVEGPGPRSFQLSFTPKQKGEWLYTLAVRDSTEKWQEEKLPVYVEADAPLRLLFIQDFPTFETQYLKNYLAHAGHKLTLRYQLSQKIFRFEFANRQPTQINRLTHDVLEETDLLIMDDGALQKLSAGEKNILKASVHAGLGVLILPHATKTKPDDLFPFILTPVKTDSATIALQGKAITLPALPARLQNNSTVQSLVQNKSGILTGYAFSGAGKLGFQLLQETYRMTLSGDSVGYGAFWSPVIEKLSRRATQASSIQITTPFPWYTDEPLQTTLLSSQPNPTLFADTTQLPLREDERLDDAWHGQLWAGTPGWHSLQTDASSLHYYVSEKGSWNSLRQNAQREQNQLVSTTGDSSGEQVLVQKELPALYFFLALVAAAGFLWFAPKL</sequence>
<dbReference type="RefSeq" id="WP_119755558.1">
    <property type="nucleotide sequence ID" value="NZ_CP032382.1"/>
</dbReference>
<accession>A0A385SKK9</accession>
<keyword evidence="3" id="KW-1185">Reference proteome</keyword>
<evidence type="ECO:0000313" key="2">
    <source>
        <dbReference type="EMBL" id="AYB32303.1"/>
    </source>
</evidence>
<gene>
    <name evidence="2" type="ORF">D4L85_17750</name>
</gene>
<evidence type="ECO:0000313" key="3">
    <source>
        <dbReference type="Proteomes" id="UP000266183"/>
    </source>
</evidence>
<feature type="transmembrane region" description="Helical" evidence="1">
    <location>
        <begin position="40"/>
        <end position="58"/>
    </location>
</feature>
<dbReference type="KEGG" id="chk:D4L85_17750"/>
<protein>
    <recommendedName>
        <fullName evidence="4">Aerotolerance regulator N-terminal domain-containing protein</fullName>
    </recommendedName>
</protein>
<keyword evidence="1" id="KW-1133">Transmembrane helix</keyword>
<name>A0A385SKK9_9BACT</name>
<keyword evidence="1" id="KW-0812">Transmembrane</keyword>
<proteinExistence type="predicted"/>
<dbReference type="Proteomes" id="UP000266183">
    <property type="component" value="Chromosome"/>
</dbReference>
<dbReference type="EMBL" id="CP032382">
    <property type="protein sequence ID" value="AYB32303.1"/>
    <property type="molecule type" value="Genomic_DNA"/>
</dbReference>
<evidence type="ECO:0008006" key="4">
    <source>
        <dbReference type="Google" id="ProtNLM"/>
    </source>
</evidence>
<organism evidence="2 3">
    <name type="scientific">Chryseolinea soli</name>
    <dbReference type="NCBI Taxonomy" id="2321403"/>
    <lineage>
        <taxon>Bacteria</taxon>
        <taxon>Pseudomonadati</taxon>
        <taxon>Bacteroidota</taxon>
        <taxon>Cytophagia</taxon>
        <taxon>Cytophagales</taxon>
        <taxon>Fulvivirgaceae</taxon>
        <taxon>Chryseolinea</taxon>
    </lineage>
</organism>
<dbReference type="OrthoDB" id="980086at2"/>